<protein>
    <submittedName>
        <fullName evidence="1">Uncharacterized protein</fullName>
    </submittedName>
</protein>
<accession>A0ABW2W077</accession>
<evidence type="ECO:0000313" key="2">
    <source>
        <dbReference type="Proteomes" id="UP001597023"/>
    </source>
</evidence>
<dbReference type="EMBL" id="JBHTEB010000001">
    <property type="protein sequence ID" value="MFD0312932.1"/>
    <property type="molecule type" value="Genomic_DNA"/>
</dbReference>
<evidence type="ECO:0000313" key="1">
    <source>
        <dbReference type="EMBL" id="MFD0312932.1"/>
    </source>
</evidence>
<proteinExistence type="predicted"/>
<dbReference type="Proteomes" id="UP001597023">
    <property type="component" value="Unassembled WGS sequence"/>
</dbReference>
<comment type="caution">
    <text evidence="1">The sequence shown here is derived from an EMBL/GenBank/DDBJ whole genome shotgun (WGS) entry which is preliminary data.</text>
</comment>
<dbReference type="RefSeq" id="WP_381604510.1">
    <property type="nucleotide sequence ID" value="NZ_JBHTEB010000001.1"/>
</dbReference>
<reference evidence="2" key="1">
    <citation type="journal article" date="2019" name="Int. J. Syst. Evol. Microbiol.">
        <title>The Global Catalogue of Microorganisms (GCM) 10K type strain sequencing project: providing services to taxonomists for standard genome sequencing and annotation.</title>
        <authorList>
            <consortium name="The Broad Institute Genomics Platform"/>
            <consortium name="The Broad Institute Genome Sequencing Center for Infectious Disease"/>
            <person name="Wu L."/>
            <person name="Ma J."/>
        </authorList>
    </citation>
    <scope>NUCLEOTIDE SEQUENCE [LARGE SCALE GENOMIC DNA]</scope>
    <source>
        <strain evidence="2">CGMCC 4.7400</strain>
    </source>
</reference>
<keyword evidence="2" id="KW-1185">Reference proteome</keyword>
<name>A0ABW2W077_9ACTN</name>
<sequence>MHIGPGTADGELVWHLVPPHDAKTLCGARVSGSPGAAANSTDRHCAPCMVRFQQAMEAASAK</sequence>
<organism evidence="1 2">
    <name type="scientific">Streptomyces flavalbus</name>
    <dbReference type="NCBI Taxonomy" id="2665155"/>
    <lineage>
        <taxon>Bacteria</taxon>
        <taxon>Bacillati</taxon>
        <taxon>Actinomycetota</taxon>
        <taxon>Actinomycetes</taxon>
        <taxon>Kitasatosporales</taxon>
        <taxon>Streptomycetaceae</taxon>
        <taxon>Streptomyces</taxon>
    </lineage>
</organism>
<gene>
    <name evidence="1" type="ORF">ACFQZ6_01530</name>
</gene>